<gene>
    <name evidence="3" type="ORF">CITCOLO1_LOCUS22227</name>
</gene>
<name>A0ABP0ZAF6_9ROSI</name>
<evidence type="ECO:0000256" key="2">
    <source>
        <dbReference type="SAM" id="SignalP"/>
    </source>
</evidence>
<feature type="region of interest" description="Disordered" evidence="1">
    <location>
        <begin position="85"/>
        <end position="110"/>
    </location>
</feature>
<organism evidence="3 4">
    <name type="scientific">Citrullus colocynthis</name>
    <name type="common">colocynth</name>
    <dbReference type="NCBI Taxonomy" id="252529"/>
    <lineage>
        <taxon>Eukaryota</taxon>
        <taxon>Viridiplantae</taxon>
        <taxon>Streptophyta</taxon>
        <taxon>Embryophyta</taxon>
        <taxon>Tracheophyta</taxon>
        <taxon>Spermatophyta</taxon>
        <taxon>Magnoliopsida</taxon>
        <taxon>eudicotyledons</taxon>
        <taxon>Gunneridae</taxon>
        <taxon>Pentapetalae</taxon>
        <taxon>rosids</taxon>
        <taxon>fabids</taxon>
        <taxon>Cucurbitales</taxon>
        <taxon>Cucurbitaceae</taxon>
        <taxon>Benincaseae</taxon>
        <taxon>Citrullus</taxon>
    </lineage>
</organism>
<sequence length="143" mass="16306">MADLKPLQLLLLMAPLLIAFQLDSIFANTDKPTPNLPQETTKGGGPLSSSSDSHLPPPPNKQRPDPNRIKELLKQFATQFSQKRFRSHRASIRKRRRRRRQRAFQRASRHYSSQSYIPTVSLPNICFAILSSILHNLVTVNSH</sequence>
<reference evidence="3 4" key="1">
    <citation type="submission" date="2024-03" db="EMBL/GenBank/DDBJ databases">
        <authorList>
            <person name="Gkanogiannis A."/>
            <person name="Becerra Lopez-Lavalle L."/>
        </authorList>
    </citation>
    <scope>NUCLEOTIDE SEQUENCE [LARGE SCALE GENOMIC DNA]</scope>
</reference>
<keyword evidence="4" id="KW-1185">Reference proteome</keyword>
<feature type="chain" id="PRO_5046179343" evidence="2">
    <location>
        <begin position="20"/>
        <end position="143"/>
    </location>
</feature>
<proteinExistence type="predicted"/>
<feature type="compositionally biased region" description="Polar residues" evidence="1">
    <location>
        <begin position="31"/>
        <end position="41"/>
    </location>
</feature>
<dbReference type="Proteomes" id="UP001642487">
    <property type="component" value="Chromosome 9"/>
</dbReference>
<feature type="signal peptide" evidence="2">
    <location>
        <begin position="1"/>
        <end position="19"/>
    </location>
</feature>
<feature type="region of interest" description="Disordered" evidence="1">
    <location>
        <begin position="31"/>
        <end position="67"/>
    </location>
</feature>
<evidence type="ECO:0000313" key="4">
    <source>
        <dbReference type="Proteomes" id="UP001642487"/>
    </source>
</evidence>
<dbReference type="EMBL" id="OZ021743">
    <property type="protein sequence ID" value="CAK9329749.1"/>
    <property type="molecule type" value="Genomic_DNA"/>
</dbReference>
<evidence type="ECO:0000313" key="3">
    <source>
        <dbReference type="EMBL" id="CAK9329749.1"/>
    </source>
</evidence>
<protein>
    <submittedName>
        <fullName evidence="3">Uncharacterized protein</fullName>
    </submittedName>
</protein>
<feature type="compositionally biased region" description="Basic residues" evidence="1">
    <location>
        <begin position="85"/>
        <end position="109"/>
    </location>
</feature>
<accession>A0ABP0ZAF6</accession>
<evidence type="ECO:0000256" key="1">
    <source>
        <dbReference type="SAM" id="MobiDB-lite"/>
    </source>
</evidence>
<keyword evidence="2" id="KW-0732">Signal</keyword>